<organism evidence="7 8">
    <name type="scientific">Halobacillus aidingensis</name>
    <dbReference type="NCBI Taxonomy" id="240303"/>
    <lineage>
        <taxon>Bacteria</taxon>
        <taxon>Bacillati</taxon>
        <taxon>Bacillota</taxon>
        <taxon>Bacilli</taxon>
        <taxon>Bacillales</taxon>
        <taxon>Bacillaceae</taxon>
        <taxon>Halobacillus</taxon>
    </lineage>
</organism>
<keyword evidence="8" id="KW-1185">Reference proteome</keyword>
<dbReference type="RefSeq" id="WP_089650591.1">
    <property type="nucleotide sequence ID" value="NZ_FNIZ01000001.1"/>
</dbReference>
<keyword evidence="3 5" id="KW-1133">Transmembrane helix</keyword>
<dbReference type="PANTHER" id="PTHR38480:SF1">
    <property type="entry name" value="SLR0254 PROTEIN"/>
    <property type="match status" value="1"/>
</dbReference>
<accession>A0A1H0EAH0</accession>
<keyword evidence="4 5" id="KW-0472">Membrane</keyword>
<dbReference type="EMBL" id="FNIZ01000001">
    <property type="protein sequence ID" value="SDN79308.1"/>
    <property type="molecule type" value="Genomic_DNA"/>
</dbReference>
<dbReference type="OrthoDB" id="9787732at2"/>
<name>A0A1H0EAH0_HALAD</name>
<keyword evidence="2 5" id="KW-0812">Transmembrane</keyword>
<gene>
    <name evidence="7" type="ORF">SAMN05421677_101140</name>
</gene>
<dbReference type="STRING" id="240303.SAMN05421677_101140"/>
<sequence>MQERWKVKTPEHVTLNFQLAGLGSRGAAQIVDSILLGLLYSGMIALLLFTENHLNFMLEGRGWVIAFVILILFGIQWGYFFLFEWLSGGKTLGKMLLGLRVVKEDGGKATVLSILIRNLLRIIDMLPFYYLIGMLMVFFHPQHKRLGDLVGGTIVIHERKKQRSKKKQTLVEKEIENRDLKSDQQVVGDWERQNVTKKDWNLLKTYVHRYPTLKPTEQDTMTREVAEILLPKLGLEDGTKSEDELATRLYAAYIDLKEEWEFQL</sequence>
<evidence type="ECO:0000256" key="5">
    <source>
        <dbReference type="SAM" id="Phobius"/>
    </source>
</evidence>
<evidence type="ECO:0000256" key="1">
    <source>
        <dbReference type="ARBA" id="ARBA00004141"/>
    </source>
</evidence>
<dbReference type="GO" id="GO:0016020">
    <property type="term" value="C:membrane"/>
    <property type="evidence" value="ECO:0007669"/>
    <property type="project" value="UniProtKB-SubCell"/>
</dbReference>
<dbReference type="AlphaFoldDB" id="A0A1H0EAH0"/>
<feature type="transmembrane region" description="Helical" evidence="5">
    <location>
        <begin position="27"/>
        <end position="50"/>
    </location>
</feature>
<comment type="subcellular location">
    <subcellularLocation>
        <location evidence="1">Membrane</location>
        <topology evidence="1">Multi-pass membrane protein</topology>
    </subcellularLocation>
</comment>
<dbReference type="Pfam" id="PF06271">
    <property type="entry name" value="RDD"/>
    <property type="match status" value="1"/>
</dbReference>
<evidence type="ECO:0000256" key="2">
    <source>
        <dbReference type="ARBA" id="ARBA00022692"/>
    </source>
</evidence>
<dbReference type="Proteomes" id="UP000198860">
    <property type="component" value="Unassembled WGS sequence"/>
</dbReference>
<evidence type="ECO:0000256" key="3">
    <source>
        <dbReference type="ARBA" id="ARBA00022989"/>
    </source>
</evidence>
<feature type="domain" description="RDD" evidence="6">
    <location>
        <begin position="19"/>
        <end position="151"/>
    </location>
</feature>
<evidence type="ECO:0000313" key="8">
    <source>
        <dbReference type="Proteomes" id="UP000198860"/>
    </source>
</evidence>
<evidence type="ECO:0000313" key="7">
    <source>
        <dbReference type="EMBL" id="SDN79308.1"/>
    </source>
</evidence>
<protein>
    <submittedName>
        <fullName evidence="7">Uncharacterized membrane protein YckC, RDD family</fullName>
    </submittedName>
</protein>
<evidence type="ECO:0000256" key="4">
    <source>
        <dbReference type="ARBA" id="ARBA00023136"/>
    </source>
</evidence>
<dbReference type="InterPro" id="IPR010432">
    <property type="entry name" value="RDD"/>
</dbReference>
<reference evidence="8" key="1">
    <citation type="submission" date="2016-10" db="EMBL/GenBank/DDBJ databases">
        <authorList>
            <person name="Varghese N."/>
            <person name="Submissions S."/>
        </authorList>
    </citation>
    <scope>NUCLEOTIDE SEQUENCE [LARGE SCALE GENOMIC DNA]</scope>
    <source>
        <strain evidence="8">CGMCC 1.3703</strain>
    </source>
</reference>
<feature type="transmembrane region" description="Helical" evidence="5">
    <location>
        <begin position="119"/>
        <end position="139"/>
    </location>
</feature>
<proteinExistence type="predicted"/>
<evidence type="ECO:0000259" key="6">
    <source>
        <dbReference type="Pfam" id="PF06271"/>
    </source>
</evidence>
<dbReference type="PANTHER" id="PTHR38480">
    <property type="entry name" value="SLR0254 PROTEIN"/>
    <property type="match status" value="1"/>
</dbReference>
<feature type="transmembrane region" description="Helical" evidence="5">
    <location>
        <begin position="62"/>
        <end position="82"/>
    </location>
</feature>